<keyword evidence="3" id="KW-1185">Reference proteome</keyword>
<feature type="transmembrane region" description="Helical" evidence="1">
    <location>
        <begin position="124"/>
        <end position="141"/>
    </location>
</feature>
<feature type="transmembrane region" description="Helical" evidence="1">
    <location>
        <begin position="45"/>
        <end position="61"/>
    </location>
</feature>
<comment type="caution">
    <text evidence="2">The sequence shown here is derived from an EMBL/GenBank/DDBJ whole genome shotgun (WGS) entry which is preliminary data.</text>
</comment>
<dbReference type="Proteomes" id="UP000618754">
    <property type="component" value="Unassembled WGS sequence"/>
</dbReference>
<accession>A0ABR7X227</accession>
<keyword evidence="1" id="KW-1133">Transmembrane helix</keyword>
<sequence>MNIDDLKDAWKNEEPGFVHLHIDDAMRGKTFSAVNSIRKNMKTEFIGTLLSYLIFIWFLFFRQTDPFLFNITSLLFFTMVLLNTYYFFKFYVFYRSISRYTSNLKNSISKVAYELELNIEIYKAYNFCITPIAIMVAIGILCGKEASKYILQGLTGSHNITAHLLIMLGILFISFAGTYIFINLHVKYKYGKYLKEVKSIINDLGEDAD</sequence>
<evidence type="ECO:0000313" key="2">
    <source>
        <dbReference type="EMBL" id="MBD1383822.1"/>
    </source>
</evidence>
<reference evidence="2 3" key="1">
    <citation type="submission" date="2020-09" db="EMBL/GenBank/DDBJ databases">
        <title>Novel species of Mucilaginibacter isolated from a glacier on the Tibetan Plateau.</title>
        <authorList>
            <person name="Liu Q."/>
            <person name="Xin Y.-H."/>
        </authorList>
    </citation>
    <scope>NUCLEOTIDE SEQUENCE [LARGE SCALE GENOMIC DNA]</scope>
    <source>
        <strain evidence="2 3">CGMCC 1.13878</strain>
    </source>
</reference>
<name>A0ABR7X227_9SPHI</name>
<keyword evidence="1" id="KW-0472">Membrane</keyword>
<protein>
    <recommendedName>
        <fullName evidence="4">DUF3278 domain-containing protein</fullName>
    </recommendedName>
</protein>
<keyword evidence="1" id="KW-0812">Transmembrane</keyword>
<dbReference type="EMBL" id="JACWMW010000001">
    <property type="protein sequence ID" value="MBD1383822.1"/>
    <property type="molecule type" value="Genomic_DNA"/>
</dbReference>
<organism evidence="2 3">
    <name type="scientific">Mucilaginibacter rigui</name>
    <dbReference type="NCBI Taxonomy" id="534635"/>
    <lineage>
        <taxon>Bacteria</taxon>
        <taxon>Pseudomonadati</taxon>
        <taxon>Bacteroidota</taxon>
        <taxon>Sphingobacteriia</taxon>
        <taxon>Sphingobacteriales</taxon>
        <taxon>Sphingobacteriaceae</taxon>
        <taxon>Mucilaginibacter</taxon>
    </lineage>
</organism>
<evidence type="ECO:0000313" key="3">
    <source>
        <dbReference type="Proteomes" id="UP000618754"/>
    </source>
</evidence>
<feature type="transmembrane region" description="Helical" evidence="1">
    <location>
        <begin position="67"/>
        <end position="88"/>
    </location>
</feature>
<dbReference type="RefSeq" id="WP_191173739.1">
    <property type="nucleotide sequence ID" value="NZ_JACWMW010000001.1"/>
</dbReference>
<evidence type="ECO:0000256" key="1">
    <source>
        <dbReference type="SAM" id="Phobius"/>
    </source>
</evidence>
<evidence type="ECO:0008006" key="4">
    <source>
        <dbReference type="Google" id="ProtNLM"/>
    </source>
</evidence>
<feature type="transmembrane region" description="Helical" evidence="1">
    <location>
        <begin position="161"/>
        <end position="182"/>
    </location>
</feature>
<gene>
    <name evidence="2" type="ORF">IDJ75_00910</name>
</gene>
<proteinExistence type="predicted"/>